<dbReference type="InterPro" id="IPR056556">
    <property type="entry name" value="NTE1_P-loop_dom"/>
</dbReference>
<name>A0A183HU20_9BILA</name>
<dbReference type="Proteomes" id="UP000267606">
    <property type="component" value="Unassembled WGS sequence"/>
</dbReference>
<evidence type="ECO:0000313" key="3">
    <source>
        <dbReference type="Proteomes" id="UP000267606"/>
    </source>
</evidence>
<dbReference type="WBParaSite" id="OFLC_0001098201-mRNA-1">
    <property type="protein sequence ID" value="OFLC_0001098201-mRNA-1"/>
    <property type="gene ID" value="OFLC_0001098201"/>
</dbReference>
<evidence type="ECO:0000259" key="1">
    <source>
        <dbReference type="Pfam" id="PF24179"/>
    </source>
</evidence>
<proteinExistence type="predicted"/>
<dbReference type="AlphaFoldDB" id="A0A183HU20"/>
<evidence type="ECO:0000313" key="2">
    <source>
        <dbReference type="EMBL" id="VDO72878.1"/>
    </source>
</evidence>
<organism evidence="4">
    <name type="scientific">Onchocerca flexuosa</name>
    <dbReference type="NCBI Taxonomy" id="387005"/>
    <lineage>
        <taxon>Eukaryota</taxon>
        <taxon>Metazoa</taxon>
        <taxon>Ecdysozoa</taxon>
        <taxon>Nematoda</taxon>
        <taxon>Chromadorea</taxon>
        <taxon>Rhabditida</taxon>
        <taxon>Spirurina</taxon>
        <taxon>Spiruromorpha</taxon>
        <taxon>Filarioidea</taxon>
        <taxon>Onchocercidae</taxon>
        <taxon>Onchocerca</taxon>
    </lineage>
</organism>
<dbReference type="STRING" id="387005.A0A183HU20"/>
<gene>
    <name evidence="2" type="ORF">OFLC_LOCUS10984</name>
</gene>
<evidence type="ECO:0000313" key="4">
    <source>
        <dbReference type="WBParaSite" id="OFLC_0001098201-mRNA-1"/>
    </source>
</evidence>
<protein>
    <submittedName>
        <fullName evidence="4">Cyclin_C domain-containing protein</fullName>
    </submittedName>
</protein>
<feature type="domain" description="Lysophospholipase NTE1-like P-loop" evidence="1">
    <location>
        <begin position="37"/>
        <end position="88"/>
    </location>
</feature>
<accession>A0A183HU20</accession>
<reference evidence="4" key="1">
    <citation type="submission" date="2016-06" db="UniProtKB">
        <authorList>
            <consortium name="WormBaseParasite"/>
        </authorList>
    </citation>
    <scope>IDENTIFICATION</scope>
</reference>
<dbReference type="Pfam" id="PF24179">
    <property type="entry name" value="NTE_Ploop"/>
    <property type="match status" value="1"/>
</dbReference>
<reference evidence="2 3" key="2">
    <citation type="submission" date="2018-11" db="EMBL/GenBank/DDBJ databases">
        <authorList>
            <consortium name="Pathogen Informatics"/>
        </authorList>
    </citation>
    <scope>NUCLEOTIDE SEQUENCE [LARGE SCALE GENOMIC DNA]</scope>
</reference>
<dbReference type="EMBL" id="UZAJ01015292">
    <property type="protein sequence ID" value="VDO72878.1"/>
    <property type="molecule type" value="Genomic_DNA"/>
</dbReference>
<sequence>SAASTACHYCTCNSSPRRAYKDDLSVTTGDPQSHIKNLHTIAVVAATSDVPLTAFTCELYHALTANLRVLRLSSQKISELLDASVLEK</sequence>
<keyword evidence="3" id="KW-1185">Reference proteome</keyword>